<feature type="region of interest" description="Disordered" evidence="1">
    <location>
        <begin position="72"/>
        <end position="221"/>
    </location>
</feature>
<dbReference type="EMBL" id="JACCCO010000002">
    <property type="protein sequence ID" value="NYF42311.1"/>
    <property type="molecule type" value="Genomic_DNA"/>
</dbReference>
<keyword evidence="4" id="KW-1185">Reference proteome</keyword>
<reference evidence="3 4" key="1">
    <citation type="submission" date="2020-07" db="EMBL/GenBank/DDBJ databases">
        <title>Sequencing the genomes of 1000 actinobacteria strains.</title>
        <authorList>
            <person name="Klenk H.-P."/>
        </authorList>
    </citation>
    <scope>NUCLEOTIDE SEQUENCE [LARGE SCALE GENOMIC DNA]</scope>
    <source>
        <strain evidence="3 4">DSM 45763</strain>
    </source>
</reference>
<evidence type="ECO:0000313" key="3">
    <source>
        <dbReference type="EMBL" id="NYF42311.1"/>
    </source>
</evidence>
<feature type="transmembrane region" description="Helical" evidence="2">
    <location>
        <begin position="48"/>
        <end position="69"/>
    </location>
</feature>
<keyword evidence="2" id="KW-1133">Transmembrane helix</keyword>
<name>A0A852V7H4_9ACTN</name>
<comment type="caution">
    <text evidence="3">The sequence shown here is derived from an EMBL/GenBank/DDBJ whole genome shotgun (WGS) entry which is preliminary data.</text>
</comment>
<keyword evidence="2" id="KW-0472">Membrane</keyword>
<feature type="compositionally biased region" description="Acidic residues" evidence="1">
    <location>
        <begin position="100"/>
        <end position="111"/>
    </location>
</feature>
<keyword evidence="2" id="KW-0812">Transmembrane</keyword>
<organism evidence="3 4">
    <name type="scientific">Streptosporangium sandarakinum</name>
    <dbReference type="NCBI Taxonomy" id="1260955"/>
    <lineage>
        <taxon>Bacteria</taxon>
        <taxon>Bacillati</taxon>
        <taxon>Actinomycetota</taxon>
        <taxon>Actinomycetes</taxon>
        <taxon>Streptosporangiales</taxon>
        <taxon>Streptosporangiaceae</taxon>
        <taxon>Streptosporangium</taxon>
    </lineage>
</organism>
<proteinExistence type="predicted"/>
<gene>
    <name evidence="3" type="ORF">HDA43_004512</name>
</gene>
<dbReference type="AlphaFoldDB" id="A0A852V7H4"/>
<evidence type="ECO:0000313" key="4">
    <source>
        <dbReference type="Proteomes" id="UP000576393"/>
    </source>
</evidence>
<dbReference type="Proteomes" id="UP000576393">
    <property type="component" value="Unassembled WGS sequence"/>
</dbReference>
<accession>A0A852V7H4</accession>
<evidence type="ECO:0000256" key="1">
    <source>
        <dbReference type="SAM" id="MobiDB-lite"/>
    </source>
</evidence>
<feature type="region of interest" description="Disordered" evidence="1">
    <location>
        <begin position="17"/>
        <end position="43"/>
    </location>
</feature>
<dbReference type="RefSeq" id="WP_179824808.1">
    <property type="nucleotide sequence ID" value="NZ_JACCCO010000002.1"/>
</dbReference>
<sequence>MTLTTGTGEAETVTRAGFLGSGWTATSEMPEPAWPEDRRRAGRGKKTVLAVAAVTVVLGGTFGGVRLLSGSETAPDAACPPRGCHATAFDEPDGSASLPPEEESPPGDETEPPAGESPAAGESATPAPVTPRTQQRRSGRTPTATPRPEDTRVPRRAQHSRPVDRSGEDAAPGPGDQSYVVGPTTGPRHDTAETPQATTPPPVEQTPETQSSTAEPAAASVPGAALRVGFGVVRQRQQAYTARLVVAADERLPGLDLSLPVGGEVTSVEGAGWRQDGDTLVIESAEDMDAGERLVLTVTAQGRAETPRTCRSPQGKCTVG</sequence>
<evidence type="ECO:0000256" key="2">
    <source>
        <dbReference type="SAM" id="Phobius"/>
    </source>
</evidence>
<feature type="compositionally biased region" description="Low complexity" evidence="1">
    <location>
        <begin position="205"/>
        <end position="221"/>
    </location>
</feature>
<protein>
    <submittedName>
        <fullName evidence="3">Uncharacterized protein</fullName>
    </submittedName>
</protein>